<name>A0A8B9F9L1_9PSIT</name>
<reference evidence="1" key="1">
    <citation type="submission" date="2025-08" db="UniProtKB">
        <authorList>
            <consortium name="Ensembl"/>
        </authorList>
    </citation>
    <scope>IDENTIFICATION</scope>
</reference>
<reference evidence="1" key="2">
    <citation type="submission" date="2025-09" db="UniProtKB">
        <authorList>
            <consortium name="Ensembl"/>
        </authorList>
    </citation>
    <scope>IDENTIFICATION</scope>
</reference>
<evidence type="ECO:0000313" key="2">
    <source>
        <dbReference type="Proteomes" id="UP000694522"/>
    </source>
</evidence>
<organism evidence="1 2">
    <name type="scientific">Amazona collaria</name>
    <name type="common">yellow-billed parrot</name>
    <dbReference type="NCBI Taxonomy" id="241587"/>
    <lineage>
        <taxon>Eukaryota</taxon>
        <taxon>Metazoa</taxon>
        <taxon>Chordata</taxon>
        <taxon>Craniata</taxon>
        <taxon>Vertebrata</taxon>
        <taxon>Euteleostomi</taxon>
        <taxon>Archelosauria</taxon>
        <taxon>Archosauria</taxon>
        <taxon>Dinosauria</taxon>
        <taxon>Saurischia</taxon>
        <taxon>Theropoda</taxon>
        <taxon>Coelurosauria</taxon>
        <taxon>Aves</taxon>
        <taxon>Neognathae</taxon>
        <taxon>Neoaves</taxon>
        <taxon>Telluraves</taxon>
        <taxon>Australaves</taxon>
        <taxon>Psittaciformes</taxon>
        <taxon>Psittacidae</taxon>
        <taxon>Amazona</taxon>
    </lineage>
</organism>
<keyword evidence="2" id="KW-1185">Reference proteome</keyword>
<proteinExistence type="predicted"/>
<dbReference type="Proteomes" id="UP000694522">
    <property type="component" value="Unplaced"/>
</dbReference>
<evidence type="ECO:0000313" key="1">
    <source>
        <dbReference type="Ensembl" id="ENSACOP00000004607.1"/>
    </source>
</evidence>
<accession>A0A8B9F9L1</accession>
<dbReference type="Ensembl" id="ENSACOT00000004788.1">
    <property type="protein sequence ID" value="ENSACOP00000004607.1"/>
    <property type="gene ID" value="ENSACOG00000003271.1"/>
</dbReference>
<protein>
    <submittedName>
        <fullName evidence="1">Uncharacterized protein</fullName>
    </submittedName>
</protein>
<sequence length="111" mass="12245">ISGRLWDTGPFQMVAFQLLSPAAASSLWPFPAAPMRRLSQFKAISAASSYFGASRSVFRAGMPLLGRQQGQLLLCSMLNPLLLPSQLATVEPGMKFHMYTKEELEEVIKDI</sequence>
<dbReference type="AlphaFoldDB" id="A0A8B9F9L1"/>